<keyword evidence="1" id="KW-1185">Reference proteome</keyword>
<evidence type="ECO:0000313" key="2">
    <source>
        <dbReference type="WBParaSite" id="nRc.2.0.1.t20237-RA"/>
    </source>
</evidence>
<proteinExistence type="predicted"/>
<sequence length="53" mass="6431">MDMANWMQWEDQKEKIDLKDQCINKLEKKVNLLVKVLENAQDRENKTEKDPQQ</sequence>
<protein>
    <submittedName>
        <fullName evidence="2">Uncharacterized protein</fullName>
    </submittedName>
</protein>
<accession>A0A915J3F3</accession>
<name>A0A915J3F3_ROMCU</name>
<organism evidence="1 2">
    <name type="scientific">Romanomermis culicivorax</name>
    <name type="common">Nematode worm</name>
    <dbReference type="NCBI Taxonomy" id="13658"/>
    <lineage>
        <taxon>Eukaryota</taxon>
        <taxon>Metazoa</taxon>
        <taxon>Ecdysozoa</taxon>
        <taxon>Nematoda</taxon>
        <taxon>Enoplea</taxon>
        <taxon>Dorylaimia</taxon>
        <taxon>Mermithida</taxon>
        <taxon>Mermithoidea</taxon>
        <taxon>Mermithidae</taxon>
        <taxon>Romanomermis</taxon>
    </lineage>
</organism>
<dbReference type="WBParaSite" id="nRc.2.0.1.t20237-RA">
    <property type="protein sequence ID" value="nRc.2.0.1.t20237-RA"/>
    <property type="gene ID" value="nRc.2.0.1.g20237"/>
</dbReference>
<reference evidence="2" key="1">
    <citation type="submission" date="2022-11" db="UniProtKB">
        <authorList>
            <consortium name="WormBaseParasite"/>
        </authorList>
    </citation>
    <scope>IDENTIFICATION</scope>
</reference>
<dbReference type="Proteomes" id="UP000887565">
    <property type="component" value="Unplaced"/>
</dbReference>
<dbReference type="AlphaFoldDB" id="A0A915J3F3"/>
<evidence type="ECO:0000313" key="1">
    <source>
        <dbReference type="Proteomes" id="UP000887565"/>
    </source>
</evidence>